<organism evidence="1 2">
    <name type="scientific">Spirosoma fluviale</name>
    <dbReference type="NCBI Taxonomy" id="1597977"/>
    <lineage>
        <taxon>Bacteria</taxon>
        <taxon>Pseudomonadati</taxon>
        <taxon>Bacteroidota</taxon>
        <taxon>Cytophagia</taxon>
        <taxon>Cytophagales</taxon>
        <taxon>Cytophagaceae</taxon>
        <taxon>Spirosoma</taxon>
    </lineage>
</organism>
<gene>
    <name evidence="1" type="ORF">SAMN06269250_4363</name>
</gene>
<evidence type="ECO:0000313" key="2">
    <source>
        <dbReference type="Proteomes" id="UP000219452"/>
    </source>
</evidence>
<keyword evidence="2" id="KW-1185">Reference proteome</keyword>
<reference evidence="2" key="1">
    <citation type="submission" date="2017-09" db="EMBL/GenBank/DDBJ databases">
        <authorList>
            <person name="Varghese N."/>
            <person name="Submissions S."/>
        </authorList>
    </citation>
    <scope>NUCLEOTIDE SEQUENCE [LARGE SCALE GENOMIC DNA]</scope>
    <source>
        <strain evidence="2">DSM 29961</strain>
    </source>
</reference>
<proteinExistence type="predicted"/>
<protein>
    <submittedName>
        <fullName evidence="1">Uncharacterized protein</fullName>
    </submittedName>
</protein>
<evidence type="ECO:0000313" key="1">
    <source>
        <dbReference type="EMBL" id="SOD93116.1"/>
    </source>
</evidence>
<dbReference type="EMBL" id="OCNH01000003">
    <property type="protein sequence ID" value="SOD93116.1"/>
    <property type="molecule type" value="Genomic_DNA"/>
</dbReference>
<dbReference type="AlphaFoldDB" id="A0A286GCZ7"/>
<accession>A0A286GCZ7</accession>
<sequence>MKKQKISRLDQLLIPAQKGFLFELLLILYIMNGQKLFDCAVKYVQTGFCLVATGRYLKWKSKHI</sequence>
<dbReference type="Proteomes" id="UP000219452">
    <property type="component" value="Unassembled WGS sequence"/>
</dbReference>
<name>A0A286GCZ7_9BACT</name>